<dbReference type="EMBL" id="UHFR01000005">
    <property type="protein sequence ID" value="SUN75880.1"/>
    <property type="molecule type" value="Genomic_DNA"/>
</dbReference>
<organism evidence="1 2">
    <name type="scientific">Streptococcus massiliensis</name>
    <dbReference type="NCBI Taxonomy" id="313439"/>
    <lineage>
        <taxon>Bacteria</taxon>
        <taxon>Bacillati</taxon>
        <taxon>Bacillota</taxon>
        <taxon>Bacilli</taxon>
        <taxon>Lactobacillales</taxon>
        <taxon>Streptococcaceae</taxon>
        <taxon>Streptococcus</taxon>
    </lineage>
</organism>
<gene>
    <name evidence="1" type="ORF">NCTC13765_00320</name>
</gene>
<protein>
    <submittedName>
        <fullName evidence="1">Uncharacterized protein</fullName>
    </submittedName>
</protein>
<sequence length="58" mass="6965">MQEKKRPRGRPATGRIRNTSFRIFVTEKEKEMIRLKASRKEKSMVDYIIDLVNQDKIK</sequence>
<keyword evidence="2" id="KW-1185">Reference proteome</keyword>
<dbReference type="AlphaFoldDB" id="A0A380KZA4"/>
<reference evidence="1" key="1">
    <citation type="submission" date="2018-06" db="EMBL/GenBank/DDBJ databases">
        <authorList>
            <consortium name="Pathogen Informatics"/>
            <person name="Doyle S."/>
        </authorList>
    </citation>
    <scope>NUCLEOTIDE SEQUENCE [LARGE SCALE GENOMIC DNA]</scope>
    <source>
        <strain evidence="1">NCTC13765</strain>
    </source>
</reference>
<accession>A0A380KZA4</accession>
<dbReference type="RefSeq" id="WP_018372378.1">
    <property type="nucleotide sequence ID" value="NZ_UHFR01000005.1"/>
</dbReference>
<dbReference type="Proteomes" id="UP000254634">
    <property type="component" value="Unassembled WGS sequence"/>
</dbReference>
<name>A0A380KZA4_9STRE</name>
<proteinExistence type="predicted"/>
<evidence type="ECO:0000313" key="1">
    <source>
        <dbReference type="EMBL" id="SUN75880.1"/>
    </source>
</evidence>
<evidence type="ECO:0000313" key="2">
    <source>
        <dbReference type="Proteomes" id="UP000254634"/>
    </source>
</evidence>